<feature type="region of interest" description="Disordered" evidence="9">
    <location>
        <begin position="665"/>
        <end position="710"/>
    </location>
</feature>
<evidence type="ECO:0000256" key="2">
    <source>
        <dbReference type="ARBA" id="ARBA00022723"/>
    </source>
</evidence>
<feature type="region of interest" description="Disordered" evidence="9">
    <location>
        <begin position="977"/>
        <end position="1005"/>
    </location>
</feature>
<feature type="compositionally biased region" description="Low complexity" evidence="9">
    <location>
        <begin position="871"/>
        <end position="894"/>
    </location>
</feature>
<keyword evidence="6" id="KW-0238">DNA-binding</keyword>
<feature type="domain" description="C2H2-type" evidence="10">
    <location>
        <begin position="177"/>
        <end position="205"/>
    </location>
</feature>
<evidence type="ECO:0000256" key="9">
    <source>
        <dbReference type="SAM" id="MobiDB-lite"/>
    </source>
</evidence>
<evidence type="ECO:0000256" key="5">
    <source>
        <dbReference type="ARBA" id="ARBA00022833"/>
    </source>
</evidence>
<feature type="compositionally biased region" description="Low complexity" evidence="9">
    <location>
        <begin position="377"/>
        <end position="388"/>
    </location>
</feature>
<dbReference type="GO" id="GO:0005694">
    <property type="term" value="C:chromosome"/>
    <property type="evidence" value="ECO:0007669"/>
    <property type="project" value="UniProtKB-ARBA"/>
</dbReference>
<keyword evidence="2" id="KW-0479">Metal-binding</keyword>
<feature type="region of interest" description="Disordered" evidence="9">
    <location>
        <begin position="851"/>
        <end position="895"/>
    </location>
</feature>
<feature type="compositionally biased region" description="Polar residues" evidence="9">
    <location>
        <begin position="338"/>
        <end position="347"/>
    </location>
</feature>
<feature type="region of interest" description="Disordered" evidence="9">
    <location>
        <begin position="320"/>
        <end position="347"/>
    </location>
</feature>
<dbReference type="GO" id="GO:0045893">
    <property type="term" value="P:positive regulation of DNA-templated transcription"/>
    <property type="evidence" value="ECO:0007669"/>
    <property type="project" value="UniProtKB-ARBA"/>
</dbReference>
<reference evidence="11 12" key="1">
    <citation type="journal article" date="2024" name="BMC Genomics">
        <title>Genome assembly of redclaw crayfish (Cherax quadricarinatus) provides insights into its immune adaptation and hypoxia tolerance.</title>
        <authorList>
            <person name="Liu Z."/>
            <person name="Zheng J."/>
            <person name="Li H."/>
            <person name="Fang K."/>
            <person name="Wang S."/>
            <person name="He J."/>
            <person name="Zhou D."/>
            <person name="Weng S."/>
            <person name="Chi M."/>
            <person name="Gu Z."/>
            <person name="He J."/>
            <person name="Li F."/>
            <person name="Wang M."/>
        </authorList>
    </citation>
    <scope>NUCLEOTIDE SEQUENCE [LARGE SCALE GENOMIC DNA]</scope>
    <source>
        <strain evidence="11">ZL_2023a</strain>
    </source>
</reference>
<evidence type="ECO:0000256" key="7">
    <source>
        <dbReference type="ARBA" id="ARBA00023242"/>
    </source>
</evidence>
<dbReference type="FunFam" id="3.30.160.60:FF:001573">
    <property type="entry name" value="Zinc finger protein 407"/>
    <property type="match status" value="1"/>
</dbReference>
<proteinExistence type="predicted"/>
<feature type="compositionally biased region" description="Basic and acidic residues" evidence="9">
    <location>
        <begin position="517"/>
        <end position="529"/>
    </location>
</feature>
<keyword evidence="5" id="KW-0862">Zinc</keyword>
<dbReference type="InterPro" id="IPR050331">
    <property type="entry name" value="Zinc_finger"/>
</dbReference>
<evidence type="ECO:0000256" key="4">
    <source>
        <dbReference type="ARBA" id="ARBA00022771"/>
    </source>
</evidence>
<dbReference type="EMBL" id="JARKIK010000041">
    <property type="protein sequence ID" value="KAK8737658.1"/>
    <property type="molecule type" value="Genomic_DNA"/>
</dbReference>
<feature type="domain" description="C2H2-type" evidence="10">
    <location>
        <begin position="741"/>
        <end position="768"/>
    </location>
</feature>
<dbReference type="SUPFAM" id="SSF57667">
    <property type="entry name" value="beta-beta-alpha zinc fingers"/>
    <property type="match status" value="5"/>
</dbReference>
<dbReference type="FunFam" id="3.30.160.60:FF:000902">
    <property type="entry name" value="Zinc finger protein 445"/>
    <property type="match status" value="1"/>
</dbReference>
<dbReference type="AlphaFoldDB" id="A0AAW0XCI8"/>
<evidence type="ECO:0000256" key="1">
    <source>
        <dbReference type="ARBA" id="ARBA00004123"/>
    </source>
</evidence>
<feature type="region of interest" description="Disordered" evidence="9">
    <location>
        <begin position="361"/>
        <end position="388"/>
    </location>
</feature>
<evidence type="ECO:0000256" key="6">
    <source>
        <dbReference type="ARBA" id="ARBA00023125"/>
    </source>
</evidence>
<dbReference type="Gene3D" id="3.30.160.60">
    <property type="entry name" value="Classic Zinc Finger"/>
    <property type="match status" value="7"/>
</dbReference>
<feature type="domain" description="C2H2-type" evidence="10">
    <location>
        <begin position="713"/>
        <end position="740"/>
    </location>
</feature>
<dbReference type="SMART" id="SM00355">
    <property type="entry name" value="ZnF_C2H2"/>
    <property type="match status" value="10"/>
</dbReference>
<feature type="domain" description="C2H2-type" evidence="10">
    <location>
        <begin position="797"/>
        <end position="824"/>
    </location>
</feature>
<feature type="region of interest" description="Disordered" evidence="9">
    <location>
        <begin position="96"/>
        <end position="143"/>
    </location>
</feature>
<keyword evidence="12" id="KW-1185">Reference proteome</keyword>
<dbReference type="Proteomes" id="UP001445076">
    <property type="component" value="Unassembled WGS sequence"/>
</dbReference>
<protein>
    <recommendedName>
        <fullName evidence="10">C2H2-type domain-containing protein</fullName>
    </recommendedName>
</protein>
<feature type="domain" description="C2H2-type" evidence="10">
    <location>
        <begin position="825"/>
        <end position="844"/>
    </location>
</feature>
<dbReference type="InterPro" id="IPR013087">
    <property type="entry name" value="Znf_C2H2_type"/>
</dbReference>
<dbReference type="Pfam" id="PF00096">
    <property type="entry name" value="zf-C2H2"/>
    <property type="match status" value="6"/>
</dbReference>
<dbReference type="FunFam" id="3.30.160.60:FF:000512">
    <property type="entry name" value="zinc finger protein 197 isoform X1"/>
    <property type="match status" value="1"/>
</dbReference>
<feature type="compositionally biased region" description="Low complexity" evidence="9">
    <location>
        <begin position="988"/>
        <end position="999"/>
    </location>
</feature>
<organism evidence="11 12">
    <name type="scientific">Cherax quadricarinatus</name>
    <name type="common">Australian red claw crayfish</name>
    <dbReference type="NCBI Taxonomy" id="27406"/>
    <lineage>
        <taxon>Eukaryota</taxon>
        <taxon>Metazoa</taxon>
        <taxon>Ecdysozoa</taxon>
        <taxon>Arthropoda</taxon>
        <taxon>Crustacea</taxon>
        <taxon>Multicrustacea</taxon>
        <taxon>Malacostraca</taxon>
        <taxon>Eumalacostraca</taxon>
        <taxon>Eucarida</taxon>
        <taxon>Decapoda</taxon>
        <taxon>Pleocyemata</taxon>
        <taxon>Astacidea</taxon>
        <taxon>Parastacoidea</taxon>
        <taxon>Parastacidae</taxon>
        <taxon>Cherax</taxon>
    </lineage>
</organism>
<keyword evidence="4 8" id="KW-0863">Zinc-finger</keyword>
<dbReference type="PANTHER" id="PTHR16515">
    <property type="entry name" value="PR DOMAIN ZINC FINGER PROTEIN"/>
    <property type="match status" value="1"/>
</dbReference>
<comment type="subcellular location">
    <subcellularLocation>
        <location evidence="1">Nucleus</location>
    </subcellularLocation>
</comment>
<accession>A0AAW0XCI8</accession>
<feature type="domain" description="C2H2-type" evidence="10">
    <location>
        <begin position="205"/>
        <end position="233"/>
    </location>
</feature>
<feature type="compositionally biased region" description="Basic and acidic residues" evidence="9">
    <location>
        <begin position="699"/>
        <end position="710"/>
    </location>
</feature>
<keyword evidence="3" id="KW-0677">Repeat</keyword>
<evidence type="ECO:0000313" key="12">
    <source>
        <dbReference type="Proteomes" id="UP001445076"/>
    </source>
</evidence>
<dbReference type="PROSITE" id="PS50157">
    <property type="entry name" value="ZINC_FINGER_C2H2_2"/>
    <property type="match status" value="8"/>
</dbReference>
<feature type="compositionally biased region" description="Basic and acidic residues" evidence="9">
    <location>
        <begin position="860"/>
        <end position="870"/>
    </location>
</feature>
<evidence type="ECO:0000256" key="8">
    <source>
        <dbReference type="PROSITE-ProRule" id="PRU00042"/>
    </source>
</evidence>
<evidence type="ECO:0000259" key="10">
    <source>
        <dbReference type="PROSITE" id="PS50157"/>
    </source>
</evidence>
<dbReference type="GO" id="GO:0005634">
    <property type="term" value="C:nucleus"/>
    <property type="evidence" value="ECO:0007669"/>
    <property type="project" value="UniProtKB-SubCell"/>
</dbReference>
<feature type="domain" description="C2H2-type" evidence="10">
    <location>
        <begin position="146"/>
        <end position="174"/>
    </location>
</feature>
<dbReference type="PROSITE" id="PS00028">
    <property type="entry name" value="ZINC_FINGER_C2H2_1"/>
    <property type="match status" value="8"/>
</dbReference>
<dbReference type="PANTHER" id="PTHR16515:SF49">
    <property type="entry name" value="GASTRULA ZINC FINGER PROTEIN XLCGF49.1-LIKE-RELATED"/>
    <property type="match status" value="1"/>
</dbReference>
<name>A0AAW0XCI8_CHEQU</name>
<dbReference type="FunFam" id="3.30.160.60:FF:001732">
    <property type="entry name" value="Zgc:162936"/>
    <property type="match status" value="1"/>
</dbReference>
<evidence type="ECO:0000256" key="3">
    <source>
        <dbReference type="ARBA" id="ARBA00022737"/>
    </source>
</evidence>
<dbReference type="GO" id="GO:0008270">
    <property type="term" value="F:zinc ion binding"/>
    <property type="evidence" value="ECO:0007669"/>
    <property type="project" value="UniProtKB-KW"/>
</dbReference>
<keyword evidence="7" id="KW-0539">Nucleus</keyword>
<feature type="compositionally biased region" description="Low complexity" evidence="9">
    <location>
        <begin position="270"/>
        <end position="284"/>
    </location>
</feature>
<comment type="caution">
    <text evidence="11">The sequence shown here is derived from an EMBL/GenBank/DDBJ whole genome shotgun (WGS) entry which is preliminary data.</text>
</comment>
<feature type="compositionally biased region" description="Polar residues" evidence="9">
    <location>
        <begin position="130"/>
        <end position="143"/>
    </location>
</feature>
<dbReference type="InterPro" id="IPR036236">
    <property type="entry name" value="Znf_C2H2_sf"/>
</dbReference>
<feature type="compositionally biased region" description="Low complexity" evidence="9">
    <location>
        <begin position="117"/>
        <end position="128"/>
    </location>
</feature>
<feature type="domain" description="C2H2-type" evidence="10">
    <location>
        <begin position="769"/>
        <end position="796"/>
    </location>
</feature>
<sequence>MGYLACPVCERESLINVGDLQQRVATALTRPLACPICSASVNGLQAFHHHLAAHLPSQHNHCSDPGTPTSALSTPGYPPISSPEVIPTLEHLEINDGRVSPHSPTAVARTLPETRESTSVSSTSGGRVQSVASPASASDHTSVQPHNCDLCGLVFSSEHFLKIHKDIIHAKSNFFDVTCKLCKKKFKDFEAYRNHVREDHSDRRYMCDQCPKTFKMKGSLLVHTRMFHDPSSPATCHICKKTFTTKARKELHEKRYHGTGTDRLQPGKTSSPSPSSRQRVKSSSLGDAKNWLETLMNENKSTGEDCSTSCEVPGQQYQLSQSLHHHSHSPLQYSPPQTIKQSSEQSVTVEHLAANQFMNHHSQSQNAEQQQVKEHVQQQQQRPFQQSQLDIHRQNKLQTKELQDQPSWGHDTQTYINLHSKATPQPQKSPSDVYFPPYKNNIVFPCHMLQQNFSAGRPRIEYTDFKEEKKAGVSQHQALTEAAAGRIVGSGHSQNSPVAVVSPQPHKAESPPSSVHAQDDGHTYTETRRNSFPLVNFNKLGFPQGDPARLHPTTYISELSLAGPEGTPLSGGQTIDIPGLGEKIHSTLAMSQHLVYQQCHSIVPSLSSNMTLLGTDTKTGLRVPPLIIPTNLYPVEKLKESPDSPVQMIDVQKEAATCEVCPTMEGEVPEGVTDPRREQQGESILQHRSPGSAAATNFTKKENGGGKTDNKQWECEVCRKSFTTKYFLKKHKRLHTGETPYACAECGKTFTFQQSYHKHILYHSDDKPHQCSYCGRAFKEMSTLHNHVRIHTGEKPFVCETCGKAFRQRVSYLVHQRIHTGVMPYTCDICGRSFRYKVSLRSHKCETTIASTSGGNGIASRKDGETRSDASKNTYSSSSNSPSPTPTTEAPTPDLIHTSTTITRTVVGIPSPSFGVMGGTCVGRGGSPMLLEGPMGGRSGQSDPSSVPPTHHPNMSTRMKTPLETIDLAAISCDSVLSHPDGKRSPCKTKSTSNKTNSSVAQGGQDPLSMAFLHALVDPQHGRLQGECRPHTALSQDTLPFPSLSPAMDADMDHDSFLTNLLM</sequence>
<dbReference type="FunFam" id="3.30.160.60:FF:000710">
    <property type="entry name" value="Zinc finger protein 768"/>
    <property type="match status" value="1"/>
</dbReference>
<feature type="region of interest" description="Disordered" evidence="9">
    <location>
        <begin position="926"/>
        <end position="955"/>
    </location>
</feature>
<evidence type="ECO:0000313" key="11">
    <source>
        <dbReference type="EMBL" id="KAK8737658.1"/>
    </source>
</evidence>
<feature type="region of interest" description="Disordered" evidence="9">
    <location>
        <begin position="250"/>
        <end position="287"/>
    </location>
</feature>
<feature type="region of interest" description="Disordered" evidence="9">
    <location>
        <begin position="489"/>
        <end position="529"/>
    </location>
</feature>
<gene>
    <name evidence="11" type="ORF">OTU49_004175</name>
</gene>
<dbReference type="GO" id="GO:0043565">
    <property type="term" value="F:sequence-specific DNA binding"/>
    <property type="evidence" value="ECO:0007669"/>
    <property type="project" value="UniProtKB-ARBA"/>
</dbReference>